<dbReference type="Pfam" id="PF08281">
    <property type="entry name" value="Sigma70_r4_2"/>
    <property type="match status" value="1"/>
</dbReference>
<evidence type="ECO:0000256" key="3">
    <source>
        <dbReference type="ARBA" id="ARBA00023082"/>
    </source>
</evidence>
<evidence type="ECO:0000256" key="4">
    <source>
        <dbReference type="ARBA" id="ARBA00023163"/>
    </source>
</evidence>
<dbReference type="Gene3D" id="1.10.1740.10">
    <property type="match status" value="1"/>
</dbReference>
<dbReference type="InterPro" id="IPR013325">
    <property type="entry name" value="RNA_pol_sigma_r2"/>
</dbReference>
<dbReference type="NCBIfam" id="TIGR02937">
    <property type="entry name" value="sigma70-ECF"/>
    <property type="match status" value="1"/>
</dbReference>
<proteinExistence type="inferred from homology"/>
<dbReference type="Pfam" id="PF04542">
    <property type="entry name" value="Sigma70_r2"/>
    <property type="match status" value="1"/>
</dbReference>
<feature type="domain" description="RNA polymerase sigma factor 70 region 4 type 2" evidence="7">
    <location>
        <begin position="130"/>
        <end position="174"/>
    </location>
</feature>
<dbReference type="PANTHER" id="PTHR43133:SF46">
    <property type="entry name" value="RNA POLYMERASE SIGMA-70 FACTOR ECF SUBFAMILY"/>
    <property type="match status" value="1"/>
</dbReference>
<gene>
    <name evidence="8" type="ORF">OL497_16865</name>
</gene>
<dbReference type="InterPro" id="IPR007627">
    <property type="entry name" value="RNA_pol_sigma70_r2"/>
</dbReference>
<evidence type="ECO:0000259" key="7">
    <source>
        <dbReference type="Pfam" id="PF08281"/>
    </source>
</evidence>
<feature type="domain" description="RNA polymerase sigma-70 region 2" evidence="6">
    <location>
        <begin position="24"/>
        <end position="90"/>
    </location>
</feature>
<feature type="coiled-coil region" evidence="5">
    <location>
        <begin position="105"/>
        <end position="132"/>
    </location>
</feature>
<keyword evidence="3" id="KW-0731">Sigma factor</keyword>
<evidence type="ECO:0000259" key="6">
    <source>
        <dbReference type="Pfam" id="PF04542"/>
    </source>
</evidence>
<dbReference type="InterPro" id="IPR013324">
    <property type="entry name" value="RNA_pol_sigma_r3/r4-like"/>
</dbReference>
<dbReference type="SUPFAM" id="SSF88659">
    <property type="entry name" value="Sigma3 and sigma4 domains of RNA polymerase sigma factors"/>
    <property type="match status" value="1"/>
</dbReference>
<keyword evidence="9" id="KW-1185">Reference proteome</keyword>
<sequence length="198" mass="23034">MEKLSDNKLLLLIKEGNHPAFTTLVNRYWEQLYVYTKSKVRQEADAQDIVQEIFISCWNNRATLYTGQNDRLTAYLYQAARYAIISYFSRPGNTIYNESLLTAISEHQTENITETALQLKELEQQIRIEVNKLPERLRTPYLLSRDANLSLKDIAQQMSLSEQTVKNNISSALRVLRTRLYENNDLITILVLITHFSS</sequence>
<keyword evidence="2" id="KW-0805">Transcription regulation</keyword>
<keyword evidence="4" id="KW-0804">Transcription</keyword>
<name>A0ABT3INM7_9BACT</name>
<evidence type="ECO:0000313" key="9">
    <source>
        <dbReference type="Proteomes" id="UP001207742"/>
    </source>
</evidence>
<organism evidence="8 9">
    <name type="scientific">Chitinophaga nivalis</name>
    <dbReference type="NCBI Taxonomy" id="2991709"/>
    <lineage>
        <taxon>Bacteria</taxon>
        <taxon>Pseudomonadati</taxon>
        <taxon>Bacteroidota</taxon>
        <taxon>Chitinophagia</taxon>
        <taxon>Chitinophagales</taxon>
        <taxon>Chitinophagaceae</taxon>
        <taxon>Chitinophaga</taxon>
    </lineage>
</organism>
<evidence type="ECO:0000256" key="2">
    <source>
        <dbReference type="ARBA" id="ARBA00023015"/>
    </source>
</evidence>
<dbReference type="InterPro" id="IPR039425">
    <property type="entry name" value="RNA_pol_sigma-70-like"/>
</dbReference>
<evidence type="ECO:0000256" key="5">
    <source>
        <dbReference type="SAM" id="Coils"/>
    </source>
</evidence>
<dbReference type="Gene3D" id="1.10.10.10">
    <property type="entry name" value="Winged helix-like DNA-binding domain superfamily/Winged helix DNA-binding domain"/>
    <property type="match status" value="1"/>
</dbReference>
<dbReference type="InterPro" id="IPR036388">
    <property type="entry name" value="WH-like_DNA-bd_sf"/>
</dbReference>
<dbReference type="RefSeq" id="WP_264732152.1">
    <property type="nucleotide sequence ID" value="NZ_JAPDNR010000001.1"/>
</dbReference>
<dbReference type="EMBL" id="JAPDNS010000002">
    <property type="protein sequence ID" value="MCW3485583.1"/>
    <property type="molecule type" value="Genomic_DNA"/>
</dbReference>
<dbReference type="InterPro" id="IPR013249">
    <property type="entry name" value="RNA_pol_sigma70_r4_t2"/>
</dbReference>
<keyword evidence="5" id="KW-0175">Coiled coil</keyword>
<dbReference type="SUPFAM" id="SSF88946">
    <property type="entry name" value="Sigma2 domain of RNA polymerase sigma factors"/>
    <property type="match status" value="1"/>
</dbReference>
<comment type="caution">
    <text evidence="8">The sequence shown here is derived from an EMBL/GenBank/DDBJ whole genome shotgun (WGS) entry which is preliminary data.</text>
</comment>
<protein>
    <submittedName>
        <fullName evidence="8">Sigma-70 family RNA polymerase sigma factor</fullName>
    </submittedName>
</protein>
<evidence type="ECO:0000313" key="8">
    <source>
        <dbReference type="EMBL" id="MCW3485583.1"/>
    </source>
</evidence>
<accession>A0ABT3INM7</accession>
<dbReference type="PANTHER" id="PTHR43133">
    <property type="entry name" value="RNA POLYMERASE ECF-TYPE SIGMA FACTO"/>
    <property type="match status" value="1"/>
</dbReference>
<comment type="similarity">
    <text evidence="1">Belongs to the sigma-70 factor family. ECF subfamily.</text>
</comment>
<dbReference type="InterPro" id="IPR014284">
    <property type="entry name" value="RNA_pol_sigma-70_dom"/>
</dbReference>
<reference evidence="8 9" key="1">
    <citation type="submission" date="2022-10" db="EMBL/GenBank/DDBJ databases">
        <title>Chitinophaga nivalis PC15 sp. nov., isolated from Pyeongchang county, South Korea.</title>
        <authorList>
            <person name="Trinh H.N."/>
        </authorList>
    </citation>
    <scope>NUCLEOTIDE SEQUENCE [LARGE SCALE GENOMIC DNA]</scope>
    <source>
        <strain evidence="8 9">PC14</strain>
    </source>
</reference>
<dbReference type="Proteomes" id="UP001207742">
    <property type="component" value="Unassembled WGS sequence"/>
</dbReference>
<evidence type="ECO:0000256" key="1">
    <source>
        <dbReference type="ARBA" id="ARBA00010641"/>
    </source>
</evidence>